<evidence type="ECO:0000259" key="1">
    <source>
        <dbReference type="Pfam" id="PF13649"/>
    </source>
</evidence>
<dbReference type="InterPro" id="IPR041698">
    <property type="entry name" value="Methyltransf_25"/>
</dbReference>
<reference evidence="2 3" key="1">
    <citation type="submission" date="2020-08" db="EMBL/GenBank/DDBJ databases">
        <title>A Genomic Blueprint of the Chicken Gut Microbiome.</title>
        <authorList>
            <person name="Gilroy R."/>
            <person name="Ravi A."/>
            <person name="Getino M."/>
            <person name="Pursley I."/>
            <person name="Horton D.L."/>
            <person name="Alikhan N.-F."/>
            <person name="Baker D."/>
            <person name="Gharbi K."/>
            <person name="Hall N."/>
            <person name="Watson M."/>
            <person name="Adriaenssens E.M."/>
            <person name="Foster-Nyarko E."/>
            <person name="Jarju S."/>
            <person name="Secka A."/>
            <person name="Antonio M."/>
            <person name="Oren A."/>
            <person name="Chaudhuri R."/>
            <person name="La Ragione R.M."/>
            <person name="Hildebrand F."/>
            <person name="Pallen M.J."/>
        </authorList>
    </citation>
    <scope>NUCLEOTIDE SEQUENCE [LARGE SCALE GENOMIC DNA]</scope>
    <source>
        <strain evidence="2 3">Sa1BUA13</strain>
    </source>
</reference>
<dbReference type="SUPFAM" id="SSF53335">
    <property type="entry name" value="S-adenosyl-L-methionine-dependent methyltransferases"/>
    <property type="match status" value="1"/>
</dbReference>
<dbReference type="InterPro" id="IPR029063">
    <property type="entry name" value="SAM-dependent_MTases_sf"/>
</dbReference>
<protein>
    <submittedName>
        <fullName evidence="2">Class I SAM-dependent methyltransferase</fullName>
    </submittedName>
</protein>
<comment type="caution">
    <text evidence="2">The sequence shown here is derived from an EMBL/GenBank/DDBJ whole genome shotgun (WGS) entry which is preliminary data.</text>
</comment>
<dbReference type="EMBL" id="JACSPU010000002">
    <property type="protein sequence ID" value="MBD8014570.1"/>
    <property type="molecule type" value="Genomic_DNA"/>
</dbReference>
<dbReference type="Gene3D" id="2.20.130.10">
    <property type="entry name" value="CAC2371-like domains"/>
    <property type="match status" value="1"/>
</dbReference>
<feature type="domain" description="Methyltransferase" evidence="1">
    <location>
        <begin position="42"/>
        <end position="130"/>
    </location>
</feature>
<dbReference type="RefSeq" id="WP_191714791.1">
    <property type="nucleotide sequence ID" value="NZ_JACSPU010000002.1"/>
</dbReference>
<organism evidence="2 3">
    <name type="scientific">Planococcus wigleyi</name>
    <dbReference type="NCBI Taxonomy" id="2762216"/>
    <lineage>
        <taxon>Bacteria</taxon>
        <taxon>Bacillati</taxon>
        <taxon>Bacillota</taxon>
        <taxon>Bacilli</taxon>
        <taxon>Bacillales</taxon>
        <taxon>Caryophanaceae</taxon>
        <taxon>Planococcus</taxon>
    </lineage>
</organism>
<keyword evidence="3" id="KW-1185">Reference proteome</keyword>
<accession>A0ABR8WC30</accession>
<sequence>MKLYKELATWWPLLSPHTEYEEEAHLFLKIIRQYHPAVKEALEFGSGGGSNAFYLKKYFSMTLTDLSPDILEVSRELNPDCPHMQGDMRTIEVGRQFDLVFIHDAITYFTDKADLLAIMKNAKKHLKPDGLLFIMPDEYTETFEPRTDHGGVDKGGRGMRYLEWTYDSDPEDHMLETEYAYVMRDRDGKVTHEHDSMKGGLFSMPEWEELLREAGFQAHFERVVFSDDPRSFFGIAATQPH</sequence>
<dbReference type="GO" id="GO:0008168">
    <property type="term" value="F:methyltransferase activity"/>
    <property type="evidence" value="ECO:0007669"/>
    <property type="project" value="UniProtKB-KW"/>
</dbReference>
<keyword evidence="2" id="KW-0808">Transferase</keyword>
<dbReference type="Pfam" id="PF13649">
    <property type="entry name" value="Methyltransf_25"/>
    <property type="match status" value="1"/>
</dbReference>
<proteinExistence type="predicted"/>
<evidence type="ECO:0000313" key="3">
    <source>
        <dbReference type="Proteomes" id="UP000658980"/>
    </source>
</evidence>
<dbReference type="Proteomes" id="UP000658980">
    <property type="component" value="Unassembled WGS sequence"/>
</dbReference>
<keyword evidence="2" id="KW-0489">Methyltransferase</keyword>
<dbReference type="CDD" id="cd02440">
    <property type="entry name" value="AdoMet_MTases"/>
    <property type="match status" value="1"/>
</dbReference>
<evidence type="ECO:0000313" key="2">
    <source>
        <dbReference type="EMBL" id="MBD8014570.1"/>
    </source>
</evidence>
<gene>
    <name evidence="2" type="ORF">H9630_07025</name>
</gene>
<name>A0ABR8WC30_9BACL</name>
<dbReference type="Gene3D" id="3.40.50.150">
    <property type="entry name" value="Vaccinia Virus protein VP39"/>
    <property type="match status" value="1"/>
</dbReference>
<dbReference type="GO" id="GO:0032259">
    <property type="term" value="P:methylation"/>
    <property type="evidence" value="ECO:0007669"/>
    <property type="project" value="UniProtKB-KW"/>
</dbReference>